<keyword evidence="2" id="KW-1185">Reference proteome</keyword>
<name>A0A811V948_CERCA</name>
<dbReference type="AlphaFoldDB" id="A0A811V948"/>
<dbReference type="EMBL" id="CAJHJT010000056">
    <property type="protein sequence ID" value="CAD7011797.1"/>
    <property type="molecule type" value="Genomic_DNA"/>
</dbReference>
<organism evidence="1 2">
    <name type="scientific">Ceratitis capitata</name>
    <name type="common">Mediterranean fruit fly</name>
    <name type="synonym">Tephritis capitata</name>
    <dbReference type="NCBI Taxonomy" id="7213"/>
    <lineage>
        <taxon>Eukaryota</taxon>
        <taxon>Metazoa</taxon>
        <taxon>Ecdysozoa</taxon>
        <taxon>Arthropoda</taxon>
        <taxon>Hexapoda</taxon>
        <taxon>Insecta</taxon>
        <taxon>Pterygota</taxon>
        <taxon>Neoptera</taxon>
        <taxon>Endopterygota</taxon>
        <taxon>Diptera</taxon>
        <taxon>Brachycera</taxon>
        <taxon>Muscomorpha</taxon>
        <taxon>Tephritoidea</taxon>
        <taxon>Tephritidae</taxon>
        <taxon>Ceratitis</taxon>
        <taxon>Ceratitis</taxon>
    </lineage>
</organism>
<gene>
    <name evidence="1" type="ORF">CCAP1982_LOCUS19907</name>
</gene>
<comment type="caution">
    <text evidence="1">The sequence shown here is derived from an EMBL/GenBank/DDBJ whole genome shotgun (WGS) entry which is preliminary data.</text>
</comment>
<protein>
    <submittedName>
        <fullName evidence="1">(Mediterranean fruit fly) hypothetical protein</fullName>
    </submittedName>
</protein>
<dbReference type="Proteomes" id="UP000606786">
    <property type="component" value="Unassembled WGS sequence"/>
</dbReference>
<evidence type="ECO:0000313" key="1">
    <source>
        <dbReference type="EMBL" id="CAD7011797.1"/>
    </source>
</evidence>
<evidence type="ECO:0000313" key="2">
    <source>
        <dbReference type="Proteomes" id="UP000606786"/>
    </source>
</evidence>
<feature type="non-terminal residue" evidence="1">
    <location>
        <position position="73"/>
    </location>
</feature>
<accession>A0A811V948</accession>
<proteinExistence type="predicted"/>
<reference evidence="1" key="1">
    <citation type="submission" date="2020-11" db="EMBL/GenBank/DDBJ databases">
        <authorList>
            <person name="Whitehead M."/>
        </authorList>
    </citation>
    <scope>NUCLEOTIDE SEQUENCE</scope>
    <source>
        <strain evidence="1">EGII</strain>
    </source>
</reference>
<sequence length="73" mass="8093">MLVGVCLNSVDQHSARFRLLPTSQHRSAAHKAFINVKDLVFGAHLAQRSYATAHKHINADNESRLAVMNSRLA</sequence>